<organism evidence="1">
    <name type="scientific">hydrothermal vent metagenome</name>
    <dbReference type="NCBI Taxonomy" id="652676"/>
    <lineage>
        <taxon>unclassified sequences</taxon>
        <taxon>metagenomes</taxon>
        <taxon>ecological metagenomes</taxon>
    </lineage>
</organism>
<reference evidence="1" key="1">
    <citation type="submission" date="2016-10" db="EMBL/GenBank/DDBJ databases">
        <authorList>
            <person name="de Groot N.N."/>
        </authorList>
    </citation>
    <scope>NUCLEOTIDE SEQUENCE</scope>
</reference>
<gene>
    <name evidence="1" type="ORF">MNB_SV-15-451</name>
</gene>
<protein>
    <submittedName>
        <fullName evidence="1">Uncharacterized protein</fullName>
    </submittedName>
</protein>
<proteinExistence type="predicted"/>
<evidence type="ECO:0000313" key="1">
    <source>
        <dbReference type="EMBL" id="SHO80802.1"/>
    </source>
</evidence>
<dbReference type="EMBL" id="FRYL01000021">
    <property type="protein sequence ID" value="SHO80802.1"/>
    <property type="molecule type" value="Genomic_DNA"/>
</dbReference>
<name>A0A1W1EJ26_9ZZZZ</name>
<accession>A0A1W1EJ26</accession>
<sequence length="149" mass="18190">MFSFFSIFSSNKDGYNSSLPKELEKEYSLLIERLEEFLDMLDIINNYMVKEHFNEFKEEFLAYLMRIDFELLKYLFKYYEDNEEITNRLKDNQSQMKDMQQDILKIISKSLSQDLEDRDKITININSIIFILKHKMQLKDEKLFSLYKK</sequence>
<dbReference type="AlphaFoldDB" id="A0A1W1EJ26"/>